<evidence type="ECO:0000256" key="1">
    <source>
        <dbReference type="ARBA" id="ARBA00009353"/>
    </source>
</evidence>
<dbReference type="Pfam" id="PF01370">
    <property type="entry name" value="Epimerase"/>
    <property type="match status" value="1"/>
</dbReference>
<name>A0A432XX03_9GAMM</name>
<dbReference type="SUPFAM" id="SSF51735">
    <property type="entry name" value="NAD(P)-binding Rossmann-fold domains"/>
    <property type="match status" value="1"/>
</dbReference>
<proteinExistence type="inferred from homology"/>
<dbReference type="Gene3D" id="3.40.50.720">
    <property type="entry name" value="NAD(P)-binding Rossmann-like Domain"/>
    <property type="match status" value="1"/>
</dbReference>
<evidence type="ECO:0000313" key="4">
    <source>
        <dbReference type="EMBL" id="RUO53295.1"/>
    </source>
</evidence>
<dbReference type="CDD" id="cd05242">
    <property type="entry name" value="SDR_a8"/>
    <property type="match status" value="1"/>
</dbReference>
<dbReference type="EMBL" id="PIPV01000006">
    <property type="protein sequence ID" value="RUO53295.1"/>
    <property type="molecule type" value="Genomic_DNA"/>
</dbReference>
<comment type="caution">
    <text evidence="4">The sequence shown here is derived from an EMBL/GenBank/DDBJ whole genome shotgun (WGS) entry which is preliminary data.</text>
</comment>
<organism evidence="4 5">
    <name type="scientific">Idiomarina fontislapidosi</name>
    <dbReference type="NCBI Taxonomy" id="263723"/>
    <lineage>
        <taxon>Bacteria</taxon>
        <taxon>Pseudomonadati</taxon>
        <taxon>Pseudomonadota</taxon>
        <taxon>Gammaproteobacteria</taxon>
        <taxon>Alteromonadales</taxon>
        <taxon>Idiomarinaceae</taxon>
        <taxon>Idiomarina</taxon>
    </lineage>
</organism>
<feature type="domain" description="DUF1731" evidence="3">
    <location>
        <begin position="249"/>
        <end position="295"/>
    </location>
</feature>
<dbReference type="PANTHER" id="PTHR11092:SF0">
    <property type="entry name" value="EPIMERASE FAMILY PROTEIN SDR39U1"/>
    <property type="match status" value="1"/>
</dbReference>
<accession>A0A432XX03</accession>
<reference evidence="5" key="1">
    <citation type="journal article" date="2018" name="Front. Microbiol.">
        <title>Genome-Based Analysis Reveals the Taxonomy and Diversity of the Family Idiomarinaceae.</title>
        <authorList>
            <person name="Liu Y."/>
            <person name="Lai Q."/>
            <person name="Shao Z."/>
        </authorList>
    </citation>
    <scope>NUCLEOTIDE SEQUENCE [LARGE SCALE GENOMIC DNA]</scope>
    <source>
        <strain evidence="5">F23</strain>
    </source>
</reference>
<evidence type="ECO:0000313" key="5">
    <source>
        <dbReference type="Proteomes" id="UP000287330"/>
    </source>
</evidence>
<dbReference type="InterPro" id="IPR013549">
    <property type="entry name" value="DUF1731"/>
</dbReference>
<dbReference type="NCBIfam" id="TIGR01777">
    <property type="entry name" value="yfcH"/>
    <property type="match status" value="1"/>
</dbReference>
<dbReference type="InterPro" id="IPR010099">
    <property type="entry name" value="SDR39U1"/>
</dbReference>
<dbReference type="RefSeq" id="WP_110574866.1">
    <property type="nucleotide sequence ID" value="NZ_PIPV01000006.1"/>
</dbReference>
<dbReference type="Proteomes" id="UP000287330">
    <property type="component" value="Unassembled WGS sequence"/>
</dbReference>
<dbReference type="InterPro" id="IPR001509">
    <property type="entry name" value="Epimerase_deHydtase"/>
</dbReference>
<evidence type="ECO:0000259" key="2">
    <source>
        <dbReference type="Pfam" id="PF01370"/>
    </source>
</evidence>
<gene>
    <name evidence="4" type="ORF">CWE25_08735</name>
</gene>
<evidence type="ECO:0000259" key="3">
    <source>
        <dbReference type="Pfam" id="PF08338"/>
    </source>
</evidence>
<comment type="similarity">
    <text evidence="1">Belongs to the NAD(P)-dependent epimerase/dehydratase family. SDR39U1 subfamily.</text>
</comment>
<protein>
    <submittedName>
        <fullName evidence="4">TIGR01777 family protein</fullName>
    </submittedName>
</protein>
<dbReference type="Pfam" id="PF08338">
    <property type="entry name" value="DUF1731"/>
    <property type="match status" value="1"/>
</dbReference>
<dbReference type="PANTHER" id="PTHR11092">
    <property type="entry name" value="SUGAR NUCLEOTIDE EPIMERASE RELATED"/>
    <property type="match status" value="1"/>
</dbReference>
<dbReference type="InterPro" id="IPR036291">
    <property type="entry name" value="NAD(P)-bd_dom_sf"/>
</dbReference>
<dbReference type="AlphaFoldDB" id="A0A432XX03"/>
<keyword evidence="5" id="KW-1185">Reference proteome</keyword>
<dbReference type="OrthoDB" id="9801773at2"/>
<sequence length="296" mass="32602">MKILITGGSGLIGSSFIRYYSQQHQFTVTTRSVERVKQQFRGYGVDVVSELPSAQGLTEFDAVINLQGAGIADKRWTAERKQELQNSRWQITEALVQRIKECPSPPVLLSGSAIGVYGPRDDEPVSEEATPQTYDFAAELCQQWESIALSVQQYTRVVCLRTGVVLDSAQGALPRMALPYKLGLGGPMGSGKQMMSWIHIEDIIRALEFILQDDSIAGPVNLTAPNPTANKQFSQTLAKTLHRPHVLFVPSFALNLMLGEMASMLLEGQAVVPKKLEQAGFHFNFPQLQDALADLL</sequence>
<feature type="domain" description="NAD-dependent epimerase/dehydratase" evidence="2">
    <location>
        <begin position="3"/>
        <end position="214"/>
    </location>
</feature>